<dbReference type="Proteomes" id="UP000824099">
    <property type="component" value="Unassembled WGS sequence"/>
</dbReference>
<dbReference type="GO" id="GO:0042026">
    <property type="term" value="P:protein refolding"/>
    <property type="evidence" value="ECO:0007669"/>
    <property type="project" value="TreeGrafter"/>
</dbReference>
<reference evidence="7" key="2">
    <citation type="journal article" date="2021" name="PeerJ">
        <title>Extensive microbial diversity within the chicken gut microbiome revealed by metagenomics and culture.</title>
        <authorList>
            <person name="Gilroy R."/>
            <person name="Ravi A."/>
            <person name="Getino M."/>
            <person name="Pursley I."/>
            <person name="Horton D.L."/>
            <person name="Alikhan N.F."/>
            <person name="Baker D."/>
            <person name="Gharbi K."/>
            <person name="Hall N."/>
            <person name="Watson M."/>
            <person name="Adriaenssens E.M."/>
            <person name="Foster-Nyarko E."/>
            <person name="Jarju S."/>
            <person name="Secka A."/>
            <person name="Antonio M."/>
            <person name="Oren A."/>
            <person name="Chaudhuri R.R."/>
            <person name="La Ragione R."/>
            <person name="Hildebrand F."/>
            <person name="Pallen M.J."/>
        </authorList>
    </citation>
    <scope>NUCLEOTIDE SEQUENCE</scope>
    <source>
        <strain evidence="7">CHK160-1198</strain>
    </source>
</reference>
<dbReference type="SUPFAM" id="SSF64397">
    <property type="entry name" value="Hsp33 domain"/>
    <property type="match status" value="1"/>
</dbReference>
<dbReference type="PIRSF" id="PIRSF005261">
    <property type="entry name" value="Heat_shock_Hsp33"/>
    <property type="match status" value="1"/>
</dbReference>
<dbReference type="GO" id="GO:0044183">
    <property type="term" value="F:protein folding chaperone"/>
    <property type="evidence" value="ECO:0007669"/>
    <property type="project" value="TreeGrafter"/>
</dbReference>
<dbReference type="InterPro" id="IPR000397">
    <property type="entry name" value="Heat_shock_Hsp33"/>
</dbReference>
<comment type="caution">
    <text evidence="7">The sequence shown here is derived from an EMBL/GenBank/DDBJ whole genome shotgun (WGS) entry which is preliminary data.</text>
</comment>
<feature type="disulfide bond" description="Redox-active" evidence="6">
    <location>
        <begin position="264"/>
        <end position="267"/>
    </location>
</feature>
<keyword evidence="4 6" id="KW-0143">Chaperone</keyword>
<comment type="PTM">
    <text evidence="6">Under oxidizing conditions two disulfide bonds are formed involving the reactive cysteines. Under reducing conditions zinc is bound to the reactive cysteines and the protein is inactive.</text>
</comment>
<evidence type="ECO:0000313" key="7">
    <source>
        <dbReference type="EMBL" id="HIU63873.1"/>
    </source>
</evidence>
<comment type="function">
    <text evidence="6">Redox regulated molecular chaperone. Protects both thermally unfolding and oxidatively damaged proteins from irreversible aggregation. Plays an important role in the bacterial defense system toward oxidative stress.</text>
</comment>
<dbReference type="CDD" id="cd00498">
    <property type="entry name" value="Hsp33"/>
    <property type="match status" value="1"/>
</dbReference>
<evidence type="ECO:0000256" key="5">
    <source>
        <dbReference type="ARBA" id="ARBA00023284"/>
    </source>
</evidence>
<dbReference type="AlphaFoldDB" id="A0A9D1MPG4"/>
<comment type="subcellular location">
    <subcellularLocation>
        <location evidence="6">Cytoplasm</location>
    </subcellularLocation>
</comment>
<evidence type="ECO:0000256" key="6">
    <source>
        <dbReference type="HAMAP-Rule" id="MF_00117"/>
    </source>
</evidence>
<evidence type="ECO:0000256" key="4">
    <source>
        <dbReference type="ARBA" id="ARBA00023186"/>
    </source>
</evidence>
<evidence type="ECO:0000256" key="1">
    <source>
        <dbReference type="ARBA" id="ARBA00022490"/>
    </source>
</evidence>
<dbReference type="Gene3D" id="3.55.30.10">
    <property type="entry name" value="Hsp33 domain"/>
    <property type="match status" value="1"/>
</dbReference>
<dbReference type="HAMAP" id="MF_00117">
    <property type="entry name" value="HslO"/>
    <property type="match status" value="1"/>
</dbReference>
<accession>A0A9D1MPG4</accession>
<dbReference type="InterPro" id="IPR016154">
    <property type="entry name" value="Heat_shock_Hsp33_C"/>
</dbReference>
<dbReference type="GO" id="GO:0051082">
    <property type="term" value="F:unfolded protein binding"/>
    <property type="evidence" value="ECO:0007669"/>
    <property type="project" value="UniProtKB-UniRule"/>
</dbReference>
<dbReference type="PANTHER" id="PTHR30111:SF1">
    <property type="entry name" value="33 KDA CHAPERONIN"/>
    <property type="match status" value="1"/>
</dbReference>
<evidence type="ECO:0000256" key="2">
    <source>
        <dbReference type="ARBA" id="ARBA00022833"/>
    </source>
</evidence>
<dbReference type="EMBL" id="DVNI01000033">
    <property type="protein sequence ID" value="HIU63873.1"/>
    <property type="molecule type" value="Genomic_DNA"/>
</dbReference>
<feature type="disulfide bond" description="Redox-active" evidence="6">
    <location>
        <begin position="232"/>
        <end position="234"/>
    </location>
</feature>
<keyword evidence="2 6" id="KW-0862">Zinc</keyword>
<keyword evidence="1 6" id="KW-0963">Cytoplasm</keyword>
<dbReference type="SUPFAM" id="SSF118352">
    <property type="entry name" value="HSP33 redox switch-like"/>
    <property type="match status" value="1"/>
</dbReference>
<dbReference type="PANTHER" id="PTHR30111">
    <property type="entry name" value="33 KDA CHAPERONIN"/>
    <property type="match status" value="1"/>
</dbReference>
<proteinExistence type="inferred from homology"/>
<protein>
    <recommendedName>
        <fullName evidence="6">33 kDa chaperonin</fullName>
    </recommendedName>
    <alternativeName>
        <fullName evidence="6">Heat shock protein 33 homolog</fullName>
        <shortName evidence="6">HSP33</shortName>
    </alternativeName>
</protein>
<evidence type="ECO:0000313" key="8">
    <source>
        <dbReference type="Proteomes" id="UP000824099"/>
    </source>
</evidence>
<gene>
    <name evidence="6 7" type="primary">hslO</name>
    <name evidence="7" type="ORF">IAB06_02355</name>
</gene>
<organism evidence="7 8">
    <name type="scientific">Candidatus Avacidaminococcus intestinavium</name>
    <dbReference type="NCBI Taxonomy" id="2840684"/>
    <lineage>
        <taxon>Bacteria</taxon>
        <taxon>Bacillati</taxon>
        <taxon>Bacillota</taxon>
        <taxon>Negativicutes</taxon>
        <taxon>Acidaminococcales</taxon>
        <taxon>Acidaminococcaceae</taxon>
        <taxon>Acidaminococcaceae incertae sedis</taxon>
        <taxon>Candidatus Avacidaminococcus</taxon>
    </lineage>
</organism>
<evidence type="ECO:0000256" key="3">
    <source>
        <dbReference type="ARBA" id="ARBA00023157"/>
    </source>
</evidence>
<reference evidence="7" key="1">
    <citation type="submission" date="2020-10" db="EMBL/GenBank/DDBJ databases">
        <authorList>
            <person name="Gilroy R."/>
        </authorList>
    </citation>
    <scope>NUCLEOTIDE SEQUENCE</scope>
    <source>
        <strain evidence="7">CHK160-1198</strain>
    </source>
</reference>
<dbReference type="Gene3D" id="3.90.1280.10">
    <property type="entry name" value="HSP33 redox switch-like"/>
    <property type="match status" value="1"/>
</dbReference>
<dbReference type="GO" id="GO:0005737">
    <property type="term" value="C:cytoplasm"/>
    <property type="evidence" value="ECO:0007669"/>
    <property type="project" value="UniProtKB-SubCell"/>
</dbReference>
<dbReference type="Pfam" id="PF01430">
    <property type="entry name" value="HSP33"/>
    <property type="match status" value="1"/>
</dbReference>
<name>A0A9D1MPG4_9FIRM</name>
<keyword evidence="5 6" id="KW-0676">Redox-active center</keyword>
<dbReference type="InterPro" id="IPR016153">
    <property type="entry name" value="Heat_shock_Hsp33_N"/>
</dbReference>
<comment type="similarity">
    <text evidence="6">Belongs to the HSP33 family.</text>
</comment>
<keyword evidence="3 6" id="KW-1015">Disulfide bond</keyword>
<dbReference type="NCBIfam" id="NF001033">
    <property type="entry name" value="PRK00114.1"/>
    <property type="match status" value="1"/>
</dbReference>
<sequence>MKDYLVKATAEGARIYALTSTELTAEVCRNHGCSHLASAALGRAMNGALLLAAMMKEEERITLRFAGDGPLGSVVADAEGNKVRGYVDNPNAFLPLKNGKLDVGGGVGQGNLVVTRFLANAEPFNGYCEITDGEIASDLTNYLYTSEQTPSSVALGVLVNPEGSIVASGGWFIQAMPGCSKEVLTTLENNVLTMPYVTELLNSDHTPEAIIGIITKGLQVDIKEKEPVEFACRCNRERVRGMLMGLPQEDLIEMEEDTTSEIHCQFCNKLYQFTPEEIGRIVDEKNA</sequence>